<dbReference type="GO" id="GO:0005524">
    <property type="term" value="F:ATP binding"/>
    <property type="evidence" value="ECO:0007669"/>
    <property type="project" value="UniProtKB-KW"/>
</dbReference>
<evidence type="ECO:0000313" key="2">
    <source>
        <dbReference type="Proteomes" id="UP001333996"/>
    </source>
</evidence>
<name>A0ABU7FY83_9ACTN</name>
<protein>
    <submittedName>
        <fullName evidence="1">ATP-binding protein</fullName>
    </submittedName>
</protein>
<keyword evidence="1" id="KW-0067">ATP-binding</keyword>
<reference evidence="1" key="1">
    <citation type="submission" date="2024-01" db="EMBL/GenBank/DDBJ databases">
        <title>First draft genome sequence data of TA4-1, the type strain of Gram-positive actinobacterium Streptomyces chiangmaiensis.</title>
        <authorList>
            <person name="Yasawong M."/>
            <person name="Nantapong N."/>
        </authorList>
    </citation>
    <scope>NUCLEOTIDE SEQUENCE</scope>
    <source>
        <strain evidence="1">TA4-1</strain>
    </source>
</reference>
<proteinExistence type="predicted"/>
<dbReference type="Proteomes" id="UP001333996">
    <property type="component" value="Unassembled WGS sequence"/>
</dbReference>
<evidence type="ECO:0000313" key="1">
    <source>
        <dbReference type="EMBL" id="MED7828901.1"/>
    </source>
</evidence>
<keyword evidence="1" id="KW-0547">Nucleotide-binding</keyword>
<accession>A0ABU7FY83</accession>
<gene>
    <name evidence="1" type="ORF">VXC91_45545</name>
</gene>
<organism evidence="1 2">
    <name type="scientific">Streptomyces chiangmaiensis</name>
    <dbReference type="NCBI Taxonomy" id="766497"/>
    <lineage>
        <taxon>Bacteria</taxon>
        <taxon>Bacillati</taxon>
        <taxon>Actinomycetota</taxon>
        <taxon>Actinomycetes</taxon>
        <taxon>Kitasatosporales</taxon>
        <taxon>Streptomycetaceae</taxon>
        <taxon>Streptomyces</taxon>
    </lineage>
</organism>
<dbReference type="EMBL" id="JAYWVC010000563">
    <property type="protein sequence ID" value="MED7828901.1"/>
    <property type="molecule type" value="Genomic_DNA"/>
</dbReference>
<keyword evidence="2" id="KW-1185">Reference proteome</keyword>
<feature type="non-terminal residue" evidence="1">
    <location>
        <position position="1"/>
    </location>
</feature>
<sequence length="106" mass="11907">PRTRAAIAARHTAPLDGRAAVRQLQPVQDVDPLADIVHVIGQYARVLTREVLQRLAELNPVVYKMWNNSDLREFLEGFDAAPHKSDGKMVVDRQKVRDALARRDAA</sequence>
<comment type="caution">
    <text evidence="1">The sequence shown here is derived from an EMBL/GenBank/DDBJ whole genome shotgun (WGS) entry which is preliminary data.</text>
</comment>